<dbReference type="GO" id="GO:0043139">
    <property type="term" value="F:5'-3' DNA helicase activity"/>
    <property type="evidence" value="ECO:0007669"/>
    <property type="project" value="UniProtKB-EC"/>
</dbReference>
<evidence type="ECO:0000256" key="4">
    <source>
        <dbReference type="ARBA" id="ARBA00022723"/>
    </source>
</evidence>
<organism evidence="22 23">
    <name type="scientific">Synchytrium microbalum</name>
    <dbReference type="NCBI Taxonomy" id="1806994"/>
    <lineage>
        <taxon>Eukaryota</taxon>
        <taxon>Fungi</taxon>
        <taxon>Fungi incertae sedis</taxon>
        <taxon>Chytridiomycota</taxon>
        <taxon>Chytridiomycota incertae sedis</taxon>
        <taxon>Chytridiomycetes</taxon>
        <taxon>Synchytriales</taxon>
        <taxon>Synchytriaceae</taxon>
        <taxon>Synchytrium</taxon>
    </lineage>
</organism>
<evidence type="ECO:0000256" key="15">
    <source>
        <dbReference type="ARBA" id="ARBA00023242"/>
    </source>
</evidence>
<dbReference type="Gene3D" id="3.40.50.300">
    <property type="entry name" value="P-loop containing nucleotide triphosphate hydrolases"/>
    <property type="match status" value="2"/>
</dbReference>
<dbReference type="InterPro" id="IPR014013">
    <property type="entry name" value="Helic_SF1/SF2_ATP-bd_DinG/Rad3"/>
</dbReference>
<dbReference type="Pfam" id="PF23109">
    <property type="entry name" value="ARCH_RTEL1"/>
    <property type="match status" value="1"/>
</dbReference>
<feature type="domain" description="Helicase ATP-binding" evidence="21">
    <location>
        <begin position="43"/>
        <end position="333"/>
    </location>
</feature>
<evidence type="ECO:0000256" key="7">
    <source>
        <dbReference type="ARBA" id="ARBA00022801"/>
    </source>
</evidence>
<evidence type="ECO:0000256" key="18">
    <source>
        <dbReference type="ARBA" id="ARBA00073810"/>
    </source>
</evidence>
<evidence type="ECO:0000256" key="3">
    <source>
        <dbReference type="ARBA" id="ARBA00022485"/>
    </source>
</evidence>
<sequence>MFSQQPKRRDTDDGDFNSMPQSQQSQPRNPKRFRRSMHEYEIRGITVKFPFAAYDCQIELMSKIIESLQTRGNALIESPTGTGKTLCLLCATLAWREAYIARQQLHRAAKEKPLPPGADATREQLDAMISTNPANEKYEEDPPKIYYASRTHSQLSQSVRELKATAYKPRMTVLGSREQLCVHPEVKKASTSTVQNALCRKIVKNKSCVFKSNTETVIAKESPQTMIQDIEELVQFGLSQKACPYFISRDILEKAEVVFLPYNYLVDSNTRTTQKINVANAILIFDEGHNLEGSCSDATSVEITTKDLNDCIKEVQLCVEKFMSPHEDYVEVSPNDFAMLKALLVKFLEDIENLKLSTSSNSLTKSGDYMFELLALLNISVMTVGDLMQILDVAVEVLIADAQEKGRSTKLGLIALKQMLSIVFPGCDSKQRQPRDIRALSRQYKVHIQSENLVQFGARKPGQAPEQIRTLSFWCFSSGIAMQDLIISKNIRSVILASGTLSPLDSFACELAIPFPIRLENPHVIEPHQVHVTVVPVGPAGYKLNSSYEYRSSNEYISDMGNTIVNFSRIIPDGLLVFFPSYGVMSSCTESWKFEARGQKSIWDRIRQNKEIIMEPKSKNDFAHAMDEFYAKLKDPARRGAAFFAVFRGKASEGLDFSDSKSRAVIICGIPYAPSKDPKVLLKRGYLDSNMSFARAQGITALSGQDWYKQQAVRAVNQAIGRVIRHRRDYGAIILADERFAQPQNIKQLPLWVRPYVKVASNFGQAQMDLIKFFKNIDEVQKRLDTAEQASDLFEEIPDTLISQRTDSTASRPPKSSFATSHPEQIKVASQTMKRNGSRSLLDTLQGQKTQGMDFDSVNGDSRKPISQGFGVPNSLQNMMGGMVGTAPSSSSSQTRPMLKPTSSSSQKKPTQTTLFLQGSGSVLATASSSSTATTEKPNGAPEYIASVKRSVPTEVFKRFENALKGFKAGKLNVTNLIDELVELFTCVDSSSAETWMSLMLGFRTFLTPSKQKEFDTAVRNLGVAI</sequence>
<dbReference type="CDD" id="cd17970">
    <property type="entry name" value="DEAHc_FancJ"/>
    <property type="match status" value="1"/>
</dbReference>
<evidence type="ECO:0000256" key="6">
    <source>
        <dbReference type="ARBA" id="ARBA00022763"/>
    </source>
</evidence>
<evidence type="ECO:0000313" key="23">
    <source>
        <dbReference type="Proteomes" id="UP000319731"/>
    </source>
</evidence>
<dbReference type="Gene3D" id="1.20.1160.20">
    <property type="match status" value="1"/>
</dbReference>
<evidence type="ECO:0000256" key="19">
    <source>
        <dbReference type="SAM" id="Coils"/>
    </source>
</evidence>
<dbReference type="Pfam" id="PF06733">
    <property type="entry name" value="DEAD_2"/>
    <property type="match status" value="1"/>
</dbReference>
<evidence type="ECO:0000256" key="12">
    <source>
        <dbReference type="ARBA" id="ARBA00023125"/>
    </source>
</evidence>
<keyword evidence="6" id="KW-0227">DNA damage</keyword>
<dbReference type="InterPro" id="IPR013020">
    <property type="entry name" value="Rad3/Chl1-like"/>
</dbReference>
<feature type="coiled-coil region" evidence="19">
    <location>
        <begin position="770"/>
        <end position="797"/>
    </location>
</feature>
<dbReference type="RefSeq" id="XP_031023946.1">
    <property type="nucleotide sequence ID" value="XM_031170064.1"/>
</dbReference>
<evidence type="ECO:0000259" key="21">
    <source>
        <dbReference type="PROSITE" id="PS51193"/>
    </source>
</evidence>
<dbReference type="InterPro" id="IPR027417">
    <property type="entry name" value="P-loop_NTPase"/>
</dbReference>
<dbReference type="InterPro" id="IPR006555">
    <property type="entry name" value="ATP-dep_Helicase_C"/>
</dbReference>
<feature type="compositionally biased region" description="Low complexity" evidence="20">
    <location>
        <begin position="900"/>
        <end position="914"/>
    </location>
</feature>
<keyword evidence="12" id="KW-0238">DNA-binding</keyword>
<feature type="region of interest" description="Disordered" evidence="20">
    <location>
        <begin position="1"/>
        <end position="33"/>
    </location>
</feature>
<dbReference type="EMBL" id="QEAO01000026">
    <property type="protein sequence ID" value="TPX32809.1"/>
    <property type="molecule type" value="Genomic_DNA"/>
</dbReference>
<keyword evidence="8" id="KW-0347">Helicase</keyword>
<evidence type="ECO:0000256" key="10">
    <source>
        <dbReference type="ARBA" id="ARBA00023004"/>
    </source>
</evidence>
<keyword evidence="10" id="KW-0408">Iron</keyword>
<keyword evidence="11" id="KW-0411">Iron-sulfur</keyword>
<dbReference type="GO" id="GO:0006281">
    <property type="term" value="P:DNA repair"/>
    <property type="evidence" value="ECO:0007669"/>
    <property type="project" value="UniProtKB-KW"/>
</dbReference>
<dbReference type="FunFam" id="3.40.50.300:FF:000431">
    <property type="entry name" value="Regulator of telomere elongation helicase 1"/>
    <property type="match status" value="1"/>
</dbReference>
<feature type="compositionally biased region" description="Polar residues" evidence="20">
    <location>
        <begin position="887"/>
        <end position="896"/>
    </location>
</feature>
<dbReference type="GO" id="GO:0070182">
    <property type="term" value="F:DNA polymerase binding"/>
    <property type="evidence" value="ECO:0007669"/>
    <property type="project" value="TreeGrafter"/>
</dbReference>
<dbReference type="GO" id="GO:0016818">
    <property type="term" value="F:hydrolase activity, acting on acid anhydrides, in phosphorus-containing anhydrides"/>
    <property type="evidence" value="ECO:0007669"/>
    <property type="project" value="InterPro"/>
</dbReference>
<dbReference type="InterPro" id="IPR006554">
    <property type="entry name" value="Helicase-like_DEXD_c2"/>
</dbReference>
<evidence type="ECO:0000256" key="9">
    <source>
        <dbReference type="ARBA" id="ARBA00022840"/>
    </source>
</evidence>
<evidence type="ECO:0000256" key="16">
    <source>
        <dbReference type="ARBA" id="ARBA00044969"/>
    </source>
</evidence>
<dbReference type="GO" id="GO:0046872">
    <property type="term" value="F:metal ion binding"/>
    <property type="evidence" value="ECO:0007669"/>
    <property type="project" value="UniProtKB-KW"/>
</dbReference>
<dbReference type="InterPro" id="IPR057498">
    <property type="entry name" value="Rtel1_ARCH"/>
</dbReference>
<dbReference type="Pfam" id="PF23116">
    <property type="entry name" value="HHD_RTEL1"/>
    <property type="match status" value="1"/>
</dbReference>
<keyword evidence="4" id="KW-0479">Metal-binding</keyword>
<evidence type="ECO:0000256" key="20">
    <source>
        <dbReference type="SAM" id="MobiDB-lite"/>
    </source>
</evidence>
<accession>A0A507C178</accession>
<dbReference type="SMART" id="SM00488">
    <property type="entry name" value="DEXDc2"/>
    <property type="match status" value="1"/>
</dbReference>
<name>A0A507C178_9FUNG</name>
<dbReference type="SMART" id="SM00491">
    <property type="entry name" value="HELICc2"/>
    <property type="match status" value="1"/>
</dbReference>
<evidence type="ECO:0000256" key="2">
    <source>
        <dbReference type="ARBA" id="ARBA00004123"/>
    </source>
</evidence>
<dbReference type="InterPro" id="IPR010614">
    <property type="entry name" value="RAD3-like_helicase_DEAD"/>
</dbReference>
<evidence type="ECO:0000313" key="22">
    <source>
        <dbReference type="EMBL" id="TPX32809.1"/>
    </source>
</evidence>
<comment type="catalytic activity">
    <reaction evidence="17">
        <text>ATP + H2O = ADP + phosphate + H(+)</text>
        <dbReference type="Rhea" id="RHEA:13065"/>
        <dbReference type="ChEBI" id="CHEBI:15377"/>
        <dbReference type="ChEBI" id="CHEBI:15378"/>
        <dbReference type="ChEBI" id="CHEBI:30616"/>
        <dbReference type="ChEBI" id="CHEBI:43474"/>
        <dbReference type="ChEBI" id="CHEBI:456216"/>
        <dbReference type="EC" id="5.6.2.3"/>
    </reaction>
</comment>
<dbReference type="Pfam" id="PF13307">
    <property type="entry name" value="Helicase_C_2"/>
    <property type="match status" value="1"/>
</dbReference>
<dbReference type="CDD" id="cd18788">
    <property type="entry name" value="SF2_C_XPD"/>
    <property type="match status" value="1"/>
</dbReference>
<evidence type="ECO:0000256" key="13">
    <source>
        <dbReference type="ARBA" id="ARBA00023204"/>
    </source>
</evidence>
<keyword evidence="9" id="KW-0067">ATP-binding</keyword>
<evidence type="ECO:0000256" key="8">
    <source>
        <dbReference type="ARBA" id="ARBA00022806"/>
    </source>
</evidence>
<dbReference type="GO" id="GO:0005524">
    <property type="term" value="F:ATP binding"/>
    <property type="evidence" value="ECO:0007669"/>
    <property type="project" value="UniProtKB-KW"/>
</dbReference>
<proteinExistence type="predicted"/>
<dbReference type="EC" id="5.6.2.3" evidence="16"/>
<keyword evidence="5" id="KW-0547">Nucleotide-binding</keyword>
<dbReference type="GO" id="GO:0005634">
    <property type="term" value="C:nucleus"/>
    <property type="evidence" value="ECO:0007669"/>
    <property type="project" value="UniProtKB-SubCell"/>
</dbReference>
<evidence type="ECO:0000256" key="11">
    <source>
        <dbReference type="ARBA" id="ARBA00023014"/>
    </source>
</evidence>
<dbReference type="GO" id="GO:1904430">
    <property type="term" value="P:negative regulation of t-circle formation"/>
    <property type="evidence" value="ECO:0007669"/>
    <property type="project" value="TreeGrafter"/>
</dbReference>
<evidence type="ECO:0000256" key="14">
    <source>
        <dbReference type="ARBA" id="ARBA00023235"/>
    </source>
</evidence>
<dbReference type="InterPro" id="IPR045028">
    <property type="entry name" value="DinG/Rad3-like"/>
</dbReference>
<dbReference type="GO" id="GO:0045910">
    <property type="term" value="P:negative regulation of DNA recombination"/>
    <property type="evidence" value="ECO:0007669"/>
    <property type="project" value="TreeGrafter"/>
</dbReference>
<dbReference type="AlphaFoldDB" id="A0A507C178"/>
<keyword evidence="23" id="KW-1185">Reference proteome</keyword>
<dbReference type="NCBIfam" id="TIGR00604">
    <property type="entry name" value="rad3"/>
    <property type="match status" value="1"/>
</dbReference>
<dbReference type="GO" id="GO:0003677">
    <property type="term" value="F:DNA binding"/>
    <property type="evidence" value="ECO:0007669"/>
    <property type="project" value="UniProtKB-KW"/>
</dbReference>
<dbReference type="GeneID" id="42005361"/>
<evidence type="ECO:0000256" key="17">
    <source>
        <dbReference type="ARBA" id="ARBA00048954"/>
    </source>
</evidence>
<keyword evidence="7" id="KW-0378">Hydrolase</keyword>
<protein>
    <recommendedName>
        <fullName evidence="18">Regulator of telomere elongation helicase 1 homolog</fullName>
        <ecNumber evidence="16">5.6.2.3</ecNumber>
    </recommendedName>
</protein>
<dbReference type="Proteomes" id="UP000319731">
    <property type="component" value="Unassembled WGS sequence"/>
</dbReference>
<keyword evidence="3" id="KW-0004">4Fe-4S</keyword>
<dbReference type="OrthoDB" id="272481at2759"/>
<dbReference type="PROSITE" id="PS51193">
    <property type="entry name" value="HELICASE_ATP_BIND_2"/>
    <property type="match status" value="1"/>
</dbReference>
<dbReference type="GO" id="GO:0051539">
    <property type="term" value="F:4 iron, 4 sulfur cluster binding"/>
    <property type="evidence" value="ECO:0007669"/>
    <property type="project" value="UniProtKB-KW"/>
</dbReference>
<dbReference type="GO" id="GO:0090657">
    <property type="term" value="P:telomeric loop disassembly"/>
    <property type="evidence" value="ECO:0007669"/>
    <property type="project" value="TreeGrafter"/>
</dbReference>
<dbReference type="STRING" id="1806994.A0A507C178"/>
<dbReference type="PANTHER" id="PTHR11472">
    <property type="entry name" value="DNA REPAIR DEAD HELICASE RAD3/XP-D SUBFAMILY MEMBER"/>
    <property type="match status" value="1"/>
</dbReference>
<feature type="region of interest" description="Disordered" evidence="20">
    <location>
        <begin position="798"/>
        <end position="915"/>
    </location>
</feature>
<keyword evidence="19" id="KW-0175">Coiled coil</keyword>
<keyword evidence="13" id="KW-0234">DNA repair</keyword>
<keyword evidence="15" id="KW-0539">Nucleus</keyword>
<evidence type="ECO:0000256" key="5">
    <source>
        <dbReference type="ARBA" id="ARBA00022741"/>
    </source>
</evidence>
<keyword evidence="14" id="KW-0413">Isomerase</keyword>
<dbReference type="PANTHER" id="PTHR11472:SF34">
    <property type="entry name" value="REGULATOR OF TELOMERE ELONGATION HELICASE 1"/>
    <property type="match status" value="1"/>
</dbReference>
<comment type="cofactor">
    <cofactor evidence="1">
        <name>[4Fe-4S] cluster</name>
        <dbReference type="ChEBI" id="CHEBI:49883"/>
    </cofactor>
</comment>
<gene>
    <name evidence="22" type="ORF">SmJEL517_g04136</name>
</gene>
<reference evidence="22 23" key="1">
    <citation type="journal article" date="2019" name="Sci. Rep.">
        <title>Comparative genomics of chytrid fungi reveal insights into the obligate biotrophic and pathogenic lifestyle of Synchytrium endobioticum.</title>
        <authorList>
            <person name="van de Vossenberg B.T.L.H."/>
            <person name="Warris S."/>
            <person name="Nguyen H.D.T."/>
            <person name="van Gent-Pelzer M.P.E."/>
            <person name="Joly D.L."/>
            <person name="van de Geest H.C."/>
            <person name="Bonants P.J.M."/>
            <person name="Smith D.S."/>
            <person name="Levesque C.A."/>
            <person name="van der Lee T.A.J."/>
        </authorList>
    </citation>
    <scope>NUCLEOTIDE SEQUENCE [LARGE SCALE GENOMIC DNA]</scope>
    <source>
        <strain evidence="22 23">JEL517</strain>
    </source>
</reference>
<dbReference type="SUPFAM" id="SSF52540">
    <property type="entry name" value="P-loop containing nucleoside triphosphate hydrolases"/>
    <property type="match status" value="1"/>
</dbReference>
<comment type="subcellular location">
    <subcellularLocation>
        <location evidence="2">Nucleus</location>
    </subcellularLocation>
</comment>
<feature type="compositionally biased region" description="Polar residues" evidence="20">
    <location>
        <begin position="801"/>
        <end position="811"/>
    </location>
</feature>
<feature type="compositionally biased region" description="Polar residues" evidence="20">
    <location>
        <begin position="817"/>
        <end position="851"/>
    </location>
</feature>
<comment type="caution">
    <text evidence="22">The sequence shown here is derived from an EMBL/GenBank/DDBJ whole genome shotgun (WGS) entry which is preliminary data.</text>
</comment>
<evidence type="ECO:0000256" key="1">
    <source>
        <dbReference type="ARBA" id="ARBA00001966"/>
    </source>
</evidence>
<feature type="compositionally biased region" description="Polar residues" evidence="20">
    <location>
        <begin position="18"/>
        <end position="28"/>
    </location>
</feature>
<dbReference type="GO" id="GO:0010569">
    <property type="term" value="P:regulation of double-strand break repair via homologous recombination"/>
    <property type="evidence" value="ECO:0007669"/>
    <property type="project" value="TreeGrafter"/>
</dbReference>